<dbReference type="InterPro" id="IPR014245">
    <property type="entry name" value="Spore_III_AF"/>
</dbReference>
<evidence type="ECO:0000313" key="3">
    <source>
        <dbReference type="Proteomes" id="UP000007652"/>
    </source>
</evidence>
<organism evidence="2 3">
    <name type="scientific">Caloramator australicus RC3</name>
    <dbReference type="NCBI Taxonomy" id="857293"/>
    <lineage>
        <taxon>Bacteria</taxon>
        <taxon>Bacillati</taxon>
        <taxon>Bacillota</taxon>
        <taxon>Clostridia</taxon>
        <taxon>Eubacteriales</taxon>
        <taxon>Clostridiaceae</taxon>
        <taxon>Caloramator</taxon>
    </lineage>
</organism>
<dbReference type="AlphaFoldDB" id="I7KWM2"/>
<dbReference type="STRING" id="857293.CAAU_2513"/>
<feature type="transmembrane region" description="Helical" evidence="1">
    <location>
        <begin position="12"/>
        <end position="30"/>
    </location>
</feature>
<dbReference type="Pfam" id="PF09581">
    <property type="entry name" value="Spore_III_AF"/>
    <property type="match status" value="1"/>
</dbReference>
<evidence type="ECO:0000313" key="2">
    <source>
        <dbReference type="EMBL" id="CCJ34596.1"/>
    </source>
</evidence>
<accession>I7KWM2</accession>
<gene>
    <name evidence="2" type="ORF">CAAU_2513</name>
</gene>
<dbReference type="EMBL" id="CAKP01000138">
    <property type="protein sequence ID" value="CCJ34596.1"/>
    <property type="molecule type" value="Genomic_DNA"/>
</dbReference>
<comment type="caution">
    <text evidence="2">The sequence shown here is derived from an EMBL/GenBank/DDBJ whole genome shotgun (WGS) entry which is preliminary data.</text>
</comment>
<reference evidence="2 3" key="1">
    <citation type="journal article" date="2011" name="J. Bacteriol.">
        <title>Draft genome sequence of Caloramator australicus strain RC3T, a thermoanaerobe from the Great Artesian Basin of Australia.</title>
        <authorList>
            <person name="Ogg C.D."/>
            <person name="Patel B.K.C."/>
        </authorList>
    </citation>
    <scope>NUCLEOTIDE SEQUENCE [LARGE SCALE GENOMIC DNA]</scope>
    <source>
        <strain evidence="2 3">RC3</strain>
    </source>
</reference>
<evidence type="ECO:0008006" key="4">
    <source>
        <dbReference type="Google" id="ProtNLM"/>
    </source>
</evidence>
<keyword evidence="1" id="KW-0812">Transmembrane</keyword>
<proteinExistence type="predicted"/>
<keyword evidence="1" id="KW-0472">Membrane</keyword>
<sequence>MPTNKFKKYVRFVLGFIILITIIMPIFQFIGKNIDVENTVASYYEKYSLEDGKNTNLNEYNKQLILEFKNNLSKRIEEDIKNRLNLEYVVKDIKIDENMSSLSFGKVYSLTLIRSYKSNVKPVEKVVIGRTNEEDAETIKVKKYLSEYLKINQDEIIVIK</sequence>
<keyword evidence="3" id="KW-1185">Reference proteome</keyword>
<dbReference type="Proteomes" id="UP000007652">
    <property type="component" value="Unassembled WGS sequence"/>
</dbReference>
<evidence type="ECO:0000256" key="1">
    <source>
        <dbReference type="SAM" id="Phobius"/>
    </source>
</evidence>
<name>I7KWM2_9CLOT</name>
<protein>
    <recommendedName>
        <fullName evidence="4">Stage III sporulation protein AF</fullName>
    </recommendedName>
</protein>
<keyword evidence="1" id="KW-1133">Transmembrane helix</keyword>